<feature type="signal peptide" evidence="5">
    <location>
        <begin position="1"/>
        <end position="19"/>
    </location>
</feature>
<keyword evidence="5" id="KW-0732">Signal</keyword>
<proteinExistence type="predicted"/>
<dbReference type="Ensembl" id="ENSAOCT00000001202.2">
    <property type="protein sequence ID" value="ENSAOCP00000025053.2"/>
    <property type="gene ID" value="ENSAOCG00000012363.2"/>
</dbReference>
<evidence type="ECO:0000256" key="3">
    <source>
        <dbReference type="ARBA" id="ARBA00023319"/>
    </source>
</evidence>
<keyword evidence="2 4" id="KW-0472">Membrane</keyword>
<evidence type="ECO:0000256" key="2">
    <source>
        <dbReference type="ARBA" id="ARBA00023136"/>
    </source>
</evidence>
<accession>A0A3Q1CHA2</accession>
<dbReference type="GO" id="GO:0005102">
    <property type="term" value="F:signaling receptor binding"/>
    <property type="evidence" value="ECO:0007669"/>
    <property type="project" value="TreeGrafter"/>
</dbReference>
<dbReference type="PANTHER" id="PTHR24100:SF151">
    <property type="entry name" value="ICOS LIGAND"/>
    <property type="match status" value="1"/>
</dbReference>
<keyword evidence="8" id="KW-1185">Reference proteome</keyword>
<dbReference type="Proteomes" id="UP001501940">
    <property type="component" value="Chromosome 5"/>
</dbReference>
<feature type="chain" id="PRO_5043545768" description="Ig-like domain-containing protein" evidence="5">
    <location>
        <begin position="20"/>
        <end position="301"/>
    </location>
</feature>
<dbReference type="GeneTree" id="ENSGT00940000173056"/>
<dbReference type="SMART" id="SM00409">
    <property type="entry name" value="IG"/>
    <property type="match status" value="1"/>
</dbReference>
<dbReference type="InterPro" id="IPR003599">
    <property type="entry name" value="Ig_sub"/>
</dbReference>
<keyword evidence="4" id="KW-1133">Transmembrane helix</keyword>
<dbReference type="Gene3D" id="2.60.40.10">
    <property type="entry name" value="Immunoglobulins"/>
    <property type="match status" value="2"/>
</dbReference>
<dbReference type="InterPro" id="IPR013783">
    <property type="entry name" value="Ig-like_fold"/>
</dbReference>
<dbReference type="AlphaFoldDB" id="A0A3Q1CHA2"/>
<reference evidence="7" key="3">
    <citation type="submission" date="2025-09" db="UniProtKB">
        <authorList>
            <consortium name="Ensembl"/>
        </authorList>
    </citation>
    <scope>IDENTIFICATION</scope>
</reference>
<evidence type="ECO:0000313" key="7">
    <source>
        <dbReference type="Ensembl" id="ENSAOCP00000025053.2"/>
    </source>
</evidence>
<organism evidence="7 8">
    <name type="scientific">Amphiprion ocellaris</name>
    <name type="common">Clown anemonefish</name>
    <dbReference type="NCBI Taxonomy" id="80972"/>
    <lineage>
        <taxon>Eukaryota</taxon>
        <taxon>Metazoa</taxon>
        <taxon>Chordata</taxon>
        <taxon>Craniata</taxon>
        <taxon>Vertebrata</taxon>
        <taxon>Euteleostomi</taxon>
        <taxon>Actinopterygii</taxon>
        <taxon>Neopterygii</taxon>
        <taxon>Teleostei</taxon>
        <taxon>Neoteleostei</taxon>
        <taxon>Acanthomorphata</taxon>
        <taxon>Ovalentaria</taxon>
        <taxon>Pomacentridae</taxon>
        <taxon>Amphiprion</taxon>
    </lineage>
</organism>
<dbReference type="Pfam" id="PF07686">
    <property type="entry name" value="V-set"/>
    <property type="match status" value="1"/>
</dbReference>
<feature type="transmembrane region" description="Helical" evidence="4">
    <location>
        <begin position="251"/>
        <end position="279"/>
    </location>
</feature>
<dbReference type="GO" id="GO:0009897">
    <property type="term" value="C:external side of plasma membrane"/>
    <property type="evidence" value="ECO:0007669"/>
    <property type="project" value="TreeGrafter"/>
</dbReference>
<dbReference type="GeneID" id="111575288"/>
<dbReference type="InterPro" id="IPR007110">
    <property type="entry name" value="Ig-like_dom"/>
</dbReference>
<name>A0A3Q1CHA2_AMPOC</name>
<feature type="domain" description="Ig-like" evidence="6">
    <location>
        <begin position="148"/>
        <end position="239"/>
    </location>
</feature>
<dbReference type="RefSeq" id="XP_023136100.2">
    <property type="nucleotide sequence ID" value="XM_023280332.3"/>
</dbReference>
<keyword evidence="3" id="KW-0393">Immunoglobulin domain</keyword>
<dbReference type="InterPro" id="IPR050504">
    <property type="entry name" value="IgSF_BTN/MOG"/>
</dbReference>
<evidence type="ECO:0000313" key="8">
    <source>
        <dbReference type="Proteomes" id="UP001501940"/>
    </source>
</evidence>
<dbReference type="SUPFAM" id="SSF48726">
    <property type="entry name" value="Immunoglobulin"/>
    <property type="match status" value="2"/>
</dbReference>
<dbReference type="PROSITE" id="PS50835">
    <property type="entry name" value="IG_LIKE"/>
    <property type="match status" value="2"/>
</dbReference>
<dbReference type="InterPro" id="IPR013106">
    <property type="entry name" value="Ig_V-set"/>
</dbReference>
<reference evidence="7" key="2">
    <citation type="submission" date="2025-08" db="UniProtKB">
        <authorList>
            <consortium name="Ensembl"/>
        </authorList>
    </citation>
    <scope>IDENTIFICATION</scope>
</reference>
<feature type="domain" description="Ig-like" evidence="6">
    <location>
        <begin position="25"/>
        <end position="133"/>
    </location>
</feature>
<evidence type="ECO:0000256" key="1">
    <source>
        <dbReference type="ARBA" id="ARBA00004370"/>
    </source>
</evidence>
<dbReference type="InterPro" id="IPR036179">
    <property type="entry name" value="Ig-like_dom_sf"/>
</dbReference>
<dbReference type="PANTHER" id="PTHR24100">
    <property type="entry name" value="BUTYROPHILIN"/>
    <property type="match status" value="1"/>
</dbReference>
<comment type="subcellular location">
    <subcellularLocation>
        <location evidence="1">Membrane</location>
    </subcellularLocation>
</comment>
<dbReference type="GO" id="GO:0050852">
    <property type="term" value="P:T cell receptor signaling pathway"/>
    <property type="evidence" value="ECO:0007669"/>
    <property type="project" value="TreeGrafter"/>
</dbReference>
<dbReference type="KEGG" id="aoce:111575288"/>
<evidence type="ECO:0000256" key="5">
    <source>
        <dbReference type="SAM" id="SignalP"/>
    </source>
</evidence>
<keyword evidence="4" id="KW-0812">Transmembrane</keyword>
<sequence length="301" mass="34237">MLCFLSEFLSLFLFVVAAAGREHGPDVTTVVVSEFSDAVLPCSLSTKENLQGKHFNWIKDNNVEVFFYNASVYPNNSHPGFEKLLQERTFHLPEQLTLGNASIKIEFVKLEDAGNYTCIIPRLQAKEERSTIRLVVEPILRDRSLEIPGALVKPFARILDSSVEGVLLRCEVHGAVIKPTVRWLDGDGNVPPTMELTVDERGGRYFVYLLIAVQKTYDNYYRCEATQEEISHRVYDDVSVPEQMFESCPDVFVWIAVWFSGVLSLAAVLAMVTCTKCIIKHARKRSRWPITDWSFEPELKL</sequence>
<dbReference type="OMA" id="ENNDGFH"/>
<reference evidence="7 8" key="1">
    <citation type="submission" date="2022-01" db="EMBL/GenBank/DDBJ databases">
        <title>A chromosome-scale genome assembly of the false clownfish, Amphiprion ocellaris.</title>
        <authorList>
            <person name="Ryu T."/>
        </authorList>
    </citation>
    <scope>NUCLEOTIDE SEQUENCE [LARGE SCALE GENOMIC DNA]</scope>
</reference>
<evidence type="ECO:0000256" key="4">
    <source>
        <dbReference type="SAM" id="Phobius"/>
    </source>
</evidence>
<dbReference type="GO" id="GO:0001817">
    <property type="term" value="P:regulation of cytokine production"/>
    <property type="evidence" value="ECO:0007669"/>
    <property type="project" value="TreeGrafter"/>
</dbReference>
<protein>
    <recommendedName>
        <fullName evidence="6">Ig-like domain-containing protein</fullName>
    </recommendedName>
</protein>
<evidence type="ECO:0000259" key="6">
    <source>
        <dbReference type="PROSITE" id="PS50835"/>
    </source>
</evidence>